<sequence>MRAAWGYQTSRRDHNPAFTRSARAAQRARRLRPPRYGDISSSRMHARNRDVTQCRHAGSRAARALRAAAPFASIESESHRNLNVLCNASSTC</sequence>
<dbReference type="HOGENOM" id="CLU_2407627_0_0_4"/>
<organism evidence="2 3">
    <name type="scientific">Burkholderia mallei (strain ATCC 23344)</name>
    <dbReference type="NCBI Taxonomy" id="243160"/>
    <lineage>
        <taxon>Bacteria</taxon>
        <taxon>Pseudomonadati</taxon>
        <taxon>Pseudomonadota</taxon>
        <taxon>Betaproteobacteria</taxon>
        <taxon>Burkholderiales</taxon>
        <taxon>Burkholderiaceae</taxon>
        <taxon>Burkholderia</taxon>
        <taxon>pseudomallei group</taxon>
    </lineage>
</organism>
<gene>
    <name evidence="2" type="ordered locus">BMA2825</name>
</gene>
<evidence type="ECO:0000313" key="2">
    <source>
        <dbReference type="EMBL" id="AAU47983.1"/>
    </source>
</evidence>
<keyword evidence="3" id="KW-1185">Reference proteome</keyword>
<accession>A0A0H2WES6</accession>
<evidence type="ECO:0000313" key="3">
    <source>
        <dbReference type="Proteomes" id="UP000006693"/>
    </source>
</evidence>
<feature type="region of interest" description="Disordered" evidence="1">
    <location>
        <begin position="1"/>
        <end position="57"/>
    </location>
</feature>
<dbReference type="Proteomes" id="UP000006693">
    <property type="component" value="Chromosome 1"/>
</dbReference>
<dbReference type="KEGG" id="bma:BMA2825"/>
<name>A0A0H2WES6_BURMA</name>
<dbReference type="AlphaFoldDB" id="A0A0H2WES6"/>
<dbReference type="EMBL" id="CP000010">
    <property type="protein sequence ID" value="AAU47983.1"/>
    <property type="molecule type" value="Genomic_DNA"/>
</dbReference>
<protein>
    <submittedName>
        <fullName evidence="2">Uncharacterized protein</fullName>
    </submittedName>
</protein>
<proteinExistence type="predicted"/>
<evidence type="ECO:0000256" key="1">
    <source>
        <dbReference type="SAM" id="MobiDB-lite"/>
    </source>
</evidence>
<reference evidence="2 3" key="1">
    <citation type="journal article" date="2004" name="Proc. Natl. Acad. Sci. U.S.A.">
        <title>Structural flexibility in the Burkholderia mallei genome.</title>
        <authorList>
            <person name="Nierman W.C."/>
            <person name="DeShazer D."/>
            <person name="Kim H.S."/>
            <person name="Tettelin H."/>
            <person name="Nelson K.E."/>
            <person name="Feldblyum T."/>
            <person name="Ulrich R.L."/>
            <person name="Ronning C.M."/>
            <person name="Brinkac L.M."/>
            <person name="Daugherty S.C."/>
            <person name="Davidsen T.D."/>
            <person name="Deboy R.T."/>
            <person name="Dimitrov G."/>
            <person name="Dodson R.J."/>
            <person name="Durkin A.S."/>
            <person name="Gwinn M.L."/>
            <person name="Haft D.H."/>
            <person name="Khouri H."/>
            <person name="Kolonay J.F."/>
            <person name="Madupu R."/>
            <person name="Mohammoud Y."/>
            <person name="Nelson W.C."/>
            <person name="Radune D."/>
            <person name="Romero C.M."/>
            <person name="Sarria S."/>
            <person name="Selengut J."/>
            <person name="Shamblin C."/>
            <person name="Sullivan S.A."/>
            <person name="White O."/>
            <person name="Yu Y."/>
            <person name="Zafar N."/>
            <person name="Zhou L."/>
            <person name="Fraser C.M."/>
        </authorList>
    </citation>
    <scope>NUCLEOTIDE SEQUENCE [LARGE SCALE GENOMIC DNA]</scope>
    <source>
        <strain evidence="2 3">ATCC 23344</strain>
    </source>
</reference>